<dbReference type="PANTHER" id="PTHR36220:SF1">
    <property type="entry name" value="GAMMA TUBULIN COMPLEX COMPONENT C-TERMINAL DOMAIN-CONTAINING PROTEIN"/>
    <property type="match status" value="1"/>
</dbReference>
<dbReference type="Pfam" id="PF01345">
    <property type="entry name" value="DUF11"/>
    <property type="match status" value="1"/>
</dbReference>
<feature type="chain" id="PRO_5019115620" description="PASTA domain-containing protein" evidence="4">
    <location>
        <begin position="27"/>
        <end position="3497"/>
    </location>
</feature>
<dbReference type="Gene3D" id="3.30.10.20">
    <property type="match status" value="1"/>
</dbReference>
<dbReference type="SUPFAM" id="SSF49313">
    <property type="entry name" value="Cadherin-like"/>
    <property type="match status" value="1"/>
</dbReference>
<dbReference type="InterPro" id="IPR013783">
    <property type="entry name" value="Ig-like_fold"/>
</dbReference>
<feature type="domain" description="PASTA" evidence="5">
    <location>
        <begin position="398"/>
        <end position="465"/>
    </location>
</feature>
<dbReference type="InterPro" id="IPR035986">
    <property type="entry name" value="PKD_dom_sf"/>
</dbReference>
<dbReference type="PROSITE" id="PS51178">
    <property type="entry name" value="PASTA"/>
    <property type="match status" value="1"/>
</dbReference>
<evidence type="ECO:0000256" key="4">
    <source>
        <dbReference type="SAM" id="SignalP"/>
    </source>
</evidence>
<dbReference type="InterPro" id="IPR013784">
    <property type="entry name" value="Carb-bd-like_fold"/>
</dbReference>
<evidence type="ECO:0000256" key="3">
    <source>
        <dbReference type="ARBA" id="ARBA00023180"/>
    </source>
</evidence>
<dbReference type="InterPro" id="IPR013517">
    <property type="entry name" value="FG-GAP"/>
</dbReference>
<dbReference type="GO" id="GO:0016020">
    <property type="term" value="C:membrane"/>
    <property type="evidence" value="ECO:0007669"/>
    <property type="project" value="InterPro"/>
</dbReference>
<dbReference type="GO" id="GO:0030246">
    <property type="term" value="F:carbohydrate binding"/>
    <property type="evidence" value="ECO:0007669"/>
    <property type="project" value="InterPro"/>
</dbReference>
<dbReference type="EMBL" id="OJIN01000146">
    <property type="protein sequence ID" value="SPD74472.1"/>
    <property type="molecule type" value="Genomic_DNA"/>
</dbReference>
<dbReference type="Gene3D" id="2.130.10.130">
    <property type="entry name" value="Integrin alpha, N-terminal"/>
    <property type="match status" value="5"/>
</dbReference>
<sequence>MGVTIKRHLLLVLILIFSLICSTASASEMSIFGPTKFVRTTEEPDVYSGTFTAPFPDNVNTGKLIVLNGNQIGDYRVEDAVSSAEVYINGQLIFGPSSFNKNVYYMEAPVSLGPENSYHVELRSAPQSYITIKVVQDFELPSVTISADPTAIKVNENSTLTWNSVLAYHCNIEPGIGQVDASGSISVSPDETTLYTITAIGPGGETPATVTITHVNSAPVAENQTVTTDEDTQLPITLTASDLDNEPMTYQVVTNPTRGILIGTAPNLTYTPHENENGSDSFTFKANDGPEDSNIATVSITINPINDAPVANGGPDQTVVRGNAVFLDASGSSDVDGDDLSYQWSFLSIPQGSAASFSDPSSETPSFVPDQAGAFELQLIVFDGTTYSGPNLVLITAEPAMTEVPNLIGLTQQAAETSLNNVGLTTGSISQAYSNTVHEGSVINQDPAAGTALEIGATVDMIVSLGPEFLAVTIKNPVDTQTFVQGAITVTGTVNRTGSTVSVNGIVAAVVENAFMAEGVTLTMGVNNITAEALEGTETAVDTITVFFAGTDLEPVQLNTSSFLEDPVSLRVSGDVLVTLRNNGSGDITNAYKIALFEDTDNSGAYDKDRDNLLGQVSVDTGPSAGETMDVSVASAGELLFRDNPLFVILDSEGQLQETNESNNIISNRPSGTDLSISRLNLDSQEDCPSQVSLSVRLGNSGGLPVTAGVPVAFYDGNPDENGVLIGVVASTLLLNPGDYEDIPFNWTGPSTGERNIFCRADDNGAGTGALDETDEGNNTVSAQMNICTGPPPLGAGSISGTVMNAVTGVLLPNADVALHMDQNGEPGQVIAQNTTSEFGWFMFTDLGPGSYILVSSEEGYITGYLRVTIAADQGLADQNMALSPILGPEEIRIVLTWGLTPGDLEAHLTAPNPEGCRSHCFYWNRNIPGATLDRDDRDSYGPETITITQRNAGSYRFYVHDFTNRMSFTSQALSQSHGLVTVYFGSGADPVTFNSPQQAGTVWHVFDLDGSSGDITPINKMTFQDESGEIDFPRITSSPKTWANWGEPYSYQVQAEDPDPDVLTYSLPIAPQGMTIDPSTGLIQWTPSGSQGGTYMVKVRVQDGRCGDDSQEFYIRVDYLPIVSFSVTPCGGINPGGDITLDWSVQRAETVTISPEIGEVGISGTLTIPSPETPVGYMLTATNGAGNSIKLAPDIPQVSLNASPSQISAGGQATLTWTSECATSCSITPDIGAVNLNGSITVAPQKTTTYTLTAVNGTGSNSISRAVSVYTPPLINFFGSNAVPSCSWMPGDPVTLSWQCDSSVDHCVISQGIGNVSPNGSIVVTPAESVINYTLEAFSNDGRTASKTITLCLSKPLAISNFTSDDYYIDPGQSVKLAWSTQCASACTLDQGIGALETGGYVTVTPAALPITYTLTASNENESITKTLTISKNIIYPSATFSVNPTLIKVGESATLTWSTQNAVSCSITPDIGEVALNGSIDVNPGIETNYTLKATGQNGIYVNKQVKVCYVAPTANILAMPEYIRPGESSTLSWIFSNSDTCTVDHGIGAVSLGETVVVTPSETTTYTITAVGPGGTAIDGVTVTVNKAPSVNMLSPSGDNDPSNGSFTIKWSDYDPDDNATISLYYDTDNTGQDGTLIVSGLKEDPDGTGNDEYVWDASQMADGSYYIYAVIDDGKGTPVVDYSDGVVNVTRSPSIKVIQPDGANDYANSSFIIKWTDADLDDNGMISLYYDTDNSGEEGILIASDLMEDPDEVSDTYEWNTAGISAGQYYIYAVLADGKGVQVVDYSDGPVVVEHNIGNSFKLKADDAASLDNFGRAVAISGDYAIVGAPLDDVAGKSDSGSAYIYKREGAAWIKQTKLVSSDAAATDYFGYSVSISGDYAIVGAYLDDDGGSSSGSAYIFRRNDSTWVEEAKLTAGDAEAFDYFGYSVSISGDYAIVGAYLEDNDTYSDAGAAYIFKRVGETWVEQAKLKAVDAGYQDYFGYSVSISGDNLIVGASQAGLEWYEKGAAYVFTRQNEAWIQQAKLNASDGRRWDYFGFSVSISEDFALIGAYADDDSAMSDFGSAYVFRRDDSTWVEEAKLTAGDAAYGDYFGYSVSITGNYAVVGAYRNDDNGADSGSAYIYTRKNEAWIEHAKLNASDAAASDWFGYSVAMDRGFVIAGAYRDDDGGTDTGSAYIFPVLNVTLTASPEIIEIGESTTLEWDATISDFCTIEPNLGSVEGNGSLEVSPTETTTYNITATSLYGVVTDSVTVYVSDPANPPAITITASPEIVAIGGSSTLSWNIANATSCAIEPGIGNVAFESSLSVSPTETTTYTITASNSGHAIAENITVTVIYPPSINVTQPDGTCDLADKSFRIQWNDSDLNDNATISLFYDTDNTGEDGTLIVTGLQEDPDGGVNDEYQWNTENLPEGLYYVYAVIDDGENAPAISYGPGAVKITHVIQNEIEQKARDASANDHFGYSVSIDGDYAIVGAEGDDDGGYDAGSAYIFLRDGAVWAEQTQLLASDSAGSDDFGISVSISGDYAIVGASGDDDGGSLSGSAYIFKREGLIWAQQAKLTGSDAAAGDLFGNSVSINGDYAIIGAYSNDDGGADSGSAYIFKREGSIWLEQAKITASDAAASDYFGYSVSIDGEVAVVGAHLNDDKGANSGSAYIFRREGTIWTEQAKLIPSDAAADDYFGYPVSINGDCAIIGAYRNDDGGSNSGSAYIFKRDGSIWAEQAKLTASDAASYDYFGLSVSINGDYAVVGAYGDDDKGSSSGSAYLFKREVSAWTQIKKITAGNGAASDYFGRSVSLANNYAIVGAYGKDDGTLYDVGSVYFYPIFNVNLSADPGLIQVGESLTLSWQSFLADSCSIEPNIGVVGTSGTMTVSPTQTTTYTITATGPTGSTTDKETVYVVDPTLPPSVTISSDLTQIDPGKFITLTWNVTNAETCVIEPGIGAVGPSGSIKISPAQTTTYTITASNPAGSATASTTVTVIYPAPVAMISASPQSIELGQSTLLYWNTTNAISCIIEPDIGTVNPNGSIMVSPTATTTYSITATNPDGTATANVTVTVITVQPTVTLTASPASIQYGQSSTLTWTSTNATTCAIEPDIGDVNASGSISVSPTETTTYTITATGPGGTATGTATVTVTYPAPTVSISASPQSIYRGQSTTLTWSSSNAASCVIEPDVGAVDLSGSVEVSPTQTTTYTITVTGLGGNNTAHTTVTVTSVIQLEITSPAQGEEINKPYVMVKGTFSNDLGLETGITVNGQVAMTYGNEFVANRVSFQDGENTIAAYAVDSQGNTMETSIEVNPVTPDKYLTLTADEYEGVSPFETNMTIEASFDVADVNLSYLGPGVVTVEAQSITEYGIKIDEQGIYYLTAEVSDDQGGVYQDTIGVVVQNQGSMDTLLKAKWNAMKAALINGDIEGALSYHLERSKDRYRDALTLLASNLTSIFSAMQDIELIYVHERIAKYRINRIHDIDGESVTITYYIYFVKDHNGLWLIDQY</sequence>
<dbReference type="GO" id="GO:0005509">
    <property type="term" value="F:calcium ion binding"/>
    <property type="evidence" value="ECO:0007669"/>
    <property type="project" value="InterPro"/>
</dbReference>
<dbReference type="Pfam" id="PF05345">
    <property type="entry name" value="He_PIG"/>
    <property type="match status" value="1"/>
</dbReference>
<dbReference type="Gene3D" id="2.60.40.10">
    <property type="entry name" value="Immunoglobulins"/>
    <property type="match status" value="6"/>
</dbReference>
<keyword evidence="2" id="KW-0677">Repeat</keyword>
<dbReference type="Pfam" id="PF09136">
    <property type="entry name" value="Glucodextran_B"/>
    <property type="match status" value="1"/>
</dbReference>
<dbReference type="Pfam" id="PF14312">
    <property type="entry name" value="FG-GAP_2"/>
    <property type="match status" value="14"/>
</dbReference>
<dbReference type="SUPFAM" id="SSF49452">
    <property type="entry name" value="Starch-binding domain-like"/>
    <property type="match status" value="1"/>
</dbReference>
<dbReference type="SMART" id="SM00740">
    <property type="entry name" value="PASTA"/>
    <property type="match status" value="1"/>
</dbReference>
<evidence type="ECO:0000256" key="2">
    <source>
        <dbReference type="ARBA" id="ARBA00022737"/>
    </source>
</evidence>
<gene>
    <name evidence="6" type="ORF">PITCH_A230158</name>
</gene>
<dbReference type="Pfam" id="PF17963">
    <property type="entry name" value="Big_9"/>
    <property type="match status" value="1"/>
</dbReference>
<evidence type="ECO:0000256" key="1">
    <source>
        <dbReference type="ARBA" id="ARBA00022729"/>
    </source>
</evidence>
<dbReference type="SUPFAM" id="SSF50965">
    <property type="entry name" value="Galactose oxidase, central domain"/>
    <property type="match status" value="2"/>
</dbReference>
<evidence type="ECO:0000259" key="5">
    <source>
        <dbReference type="PROSITE" id="PS51178"/>
    </source>
</evidence>
<reference evidence="6" key="1">
    <citation type="submission" date="2018-01" db="EMBL/GenBank/DDBJ databases">
        <authorList>
            <person name="Regsiter A."/>
            <person name="William W."/>
        </authorList>
    </citation>
    <scope>NUCLEOTIDE SEQUENCE</scope>
    <source>
        <strain evidence="6">TRIP AH-1</strain>
    </source>
</reference>
<keyword evidence="3" id="KW-0325">Glycoprotein</keyword>
<accession>A0A445MYM4</accession>
<dbReference type="InterPro" id="IPR005543">
    <property type="entry name" value="PASTA_dom"/>
</dbReference>
<dbReference type="InterPro" id="IPR001434">
    <property type="entry name" value="OmcB-like_DUF11"/>
</dbReference>
<dbReference type="SMART" id="SM00191">
    <property type="entry name" value="Int_alpha"/>
    <property type="match status" value="12"/>
</dbReference>
<dbReference type="CDD" id="cd06577">
    <property type="entry name" value="PASTA_pknB"/>
    <property type="match status" value="1"/>
</dbReference>
<feature type="signal peptide" evidence="4">
    <location>
        <begin position="1"/>
        <end position="26"/>
    </location>
</feature>
<proteinExistence type="predicted"/>
<dbReference type="InterPro" id="IPR013519">
    <property type="entry name" value="Int_alpha_beta-p"/>
</dbReference>
<dbReference type="Gene3D" id="2.60.40.3440">
    <property type="match status" value="1"/>
</dbReference>
<keyword evidence="1 4" id="KW-0732">Signal</keyword>
<dbReference type="Pfam" id="PF03793">
    <property type="entry name" value="PASTA"/>
    <property type="match status" value="1"/>
</dbReference>
<dbReference type="SUPFAM" id="SSF49299">
    <property type="entry name" value="PKD domain"/>
    <property type="match status" value="1"/>
</dbReference>
<dbReference type="Pfam" id="PF22352">
    <property type="entry name" value="K319L-like_PKD"/>
    <property type="match status" value="1"/>
</dbReference>
<protein>
    <recommendedName>
        <fullName evidence="5">PASTA domain-containing protein</fullName>
    </recommendedName>
</protein>
<dbReference type="InterPro" id="IPR015919">
    <property type="entry name" value="Cadherin-like_sf"/>
</dbReference>
<name>A0A445MYM4_9BACT</name>
<dbReference type="InterPro" id="IPR011043">
    <property type="entry name" value="Gal_Oxase/kelch_b-propeller"/>
</dbReference>
<organism evidence="6">
    <name type="scientific">uncultured Desulfobacterium sp</name>
    <dbReference type="NCBI Taxonomy" id="201089"/>
    <lineage>
        <taxon>Bacteria</taxon>
        <taxon>Pseudomonadati</taxon>
        <taxon>Thermodesulfobacteriota</taxon>
        <taxon>Desulfobacteria</taxon>
        <taxon>Desulfobacterales</taxon>
        <taxon>Desulfobacteriaceae</taxon>
        <taxon>Desulfobacterium</taxon>
        <taxon>environmental samples</taxon>
    </lineage>
</organism>
<evidence type="ECO:0000313" key="6">
    <source>
        <dbReference type="EMBL" id="SPD74472.1"/>
    </source>
</evidence>
<dbReference type="PANTHER" id="PTHR36220">
    <property type="entry name" value="UNNAMED PRODUCT"/>
    <property type="match status" value="1"/>
</dbReference>
<dbReference type="InterPro" id="IPR028994">
    <property type="entry name" value="Integrin_alpha_N"/>
</dbReference>